<proteinExistence type="predicted"/>
<evidence type="ECO:0000256" key="1">
    <source>
        <dbReference type="SAM" id="Phobius"/>
    </source>
</evidence>
<dbReference type="Proteomes" id="UP000593915">
    <property type="component" value="Chromosome"/>
</dbReference>
<reference evidence="2 3" key="1">
    <citation type="submission" date="2020-09" db="EMBL/GenBank/DDBJ databases">
        <title>Characterization of Treponema spp. from bovine digital dermatitis in Korea.</title>
        <authorList>
            <person name="Espiritu H.M."/>
            <person name="Cho Y.I."/>
            <person name="Mamuad L."/>
        </authorList>
    </citation>
    <scope>NUCLEOTIDE SEQUENCE [LARGE SCALE GENOMIC DNA]</scope>
    <source>
        <strain evidence="2 3">KS1</strain>
    </source>
</reference>
<dbReference type="AlphaFoldDB" id="A0A7S6WQ41"/>
<name>A0A7S6WQ41_9SPIR</name>
<evidence type="ECO:0000313" key="3">
    <source>
        <dbReference type="Proteomes" id="UP000593915"/>
    </source>
</evidence>
<accession>A0A7S6WQ41</accession>
<dbReference type="EMBL" id="CP061839">
    <property type="protein sequence ID" value="QOW61029.1"/>
    <property type="molecule type" value="Genomic_DNA"/>
</dbReference>
<feature type="transmembrane region" description="Helical" evidence="1">
    <location>
        <begin position="39"/>
        <end position="57"/>
    </location>
</feature>
<keyword evidence="1" id="KW-0812">Transmembrane</keyword>
<keyword evidence="1" id="KW-0472">Membrane</keyword>
<keyword evidence="1" id="KW-1133">Transmembrane helix</keyword>
<sequence>MTQTERRKYLIGELIKENAEYKQLTISQIPQDEKAQENLLKITVFYDILLCYFFAIYM</sequence>
<gene>
    <name evidence="2" type="ORF">IFE08_00985</name>
</gene>
<organism evidence="2 3">
    <name type="scientific">Treponema pedis</name>
    <dbReference type="NCBI Taxonomy" id="409322"/>
    <lineage>
        <taxon>Bacteria</taxon>
        <taxon>Pseudomonadati</taxon>
        <taxon>Spirochaetota</taxon>
        <taxon>Spirochaetia</taxon>
        <taxon>Spirochaetales</taxon>
        <taxon>Treponemataceae</taxon>
        <taxon>Treponema</taxon>
    </lineage>
</organism>
<evidence type="ECO:0000313" key="2">
    <source>
        <dbReference type="EMBL" id="QOW61029.1"/>
    </source>
</evidence>
<dbReference type="RefSeq" id="WP_194076468.1">
    <property type="nucleotide sequence ID" value="NZ_CP061839.1"/>
</dbReference>
<protein>
    <submittedName>
        <fullName evidence="2">Uncharacterized protein</fullName>
    </submittedName>
</protein>